<evidence type="ECO:0000313" key="3">
    <source>
        <dbReference type="Proteomes" id="UP000500857"/>
    </source>
</evidence>
<feature type="transmembrane region" description="Helical" evidence="1">
    <location>
        <begin position="12"/>
        <end position="34"/>
    </location>
</feature>
<reference evidence="2 3" key="1">
    <citation type="submission" date="2020-04" db="EMBL/GenBank/DDBJ databases">
        <authorList>
            <person name="Basu S."/>
            <person name="Maruthanayagam V."/>
            <person name="Chakraborty S."/>
            <person name="Pramanik A."/>
            <person name="Mukherjee J."/>
            <person name="Brink B."/>
        </authorList>
    </citation>
    <scope>NUCLEOTIDE SEQUENCE [LARGE SCALE GENOMIC DNA]</scope>
    <source>
        <strain evidence="2 3">AP17</strain>
    </source>
</reference>
<evidence type="ECO:0000256" key="1">
    <source>
        <dbReference type="SAM" id="Phobius"/>
    </source>
</evidence>
<evidence type="ECO:0000313" key="2">
    <source>
        <dbReference type="EMBL" id="QIZ70746.1"/>
    </source>
</evidence>
<keyword evidence="3" id="KW-1185">Reference proteome</keyword>
<dbReference type="Proteomes" id="UP000500857">
    <property type="component" value="Chromosome"/>
</dbReference>
<dbReference type="KEGG" id="oxy:HCG48_09255"/>
<keyword evidence="1" id="KW-0472">Membrane</keyword>
<dbReference type="RefSeq" id="WP_168568901.1">
    <property type="nucleotide sequence ID" value="NZ_CP051167.1"/>
</dbReference>
<feature type="transmembrane region" description="Helical" evidence="1">
    <location>
        <begin position="40"/>
        <end position="59"/>
    </location>
</feature>
<keyword evidence="1" id="KW-1133">Transmembrane helix</keyword>
<dbReference type="AlphaFoldDB" id="A0A6H1TX15"/>
<sequence>MNSPTPPKRPDYALYIVRFICGALAGALVGWSVFGGGMDGMVITIASTILCGVLAAWWGDRFWHCLASWLRG</sequence>
<dbReference type="EMBL" id="CP051167">
    <property type="protein sequence ID" value="QIZ70746.1"/>
    <property type="molecule type" value="Genomic_DNA"/>
</dbReference>
<accession>A0A6H1TX15</accession>
<name>A0A6H1TX15_9CYAN</name>
<organism evidence="2 3">
    <name type="scientific">Oxynema aestuarii AP17</name>
    <dbReference type="NCBI Taxonomy" id="2064643"/>
    <lineage>
        <taxon>Bacteria</taxon>
        <taxon>Bacillati</taxon>
        <taxon>Cyanobacteriota</taxon>
        <taxon>Cyanophyceae</taxon>
        <taxon>Oscillatoriophycideae</taxon>
        <taxon>Oscillatoriales</taxon>
        <taxon>Oscillatoriaceae</taxon>
        <taxon>Oxynema</taxon>
        <taxon>Oxynema aestuarii</taxon>
    </lineage>
</organism>
<proteinExistence type="predicted"/>
<gene>
    <name evidence="2" type="ORF">HCG48_09255</name>
</gene>
<protein>
    <submittedName>
        <fullName evidence="2">Uncharacterized protein</fullName>
    </submittedName>
</protein>
<keyword evidence="1" id="KW-0812">Transmembrane</keyword>